<dbReference type="InterPro" id="IPR018193">
    <property type="entry name" value="Glyc_kinase_flavodox-like_fold"/>
</dbReference>
<evidence type="ECO:0000256" key="3">
    <source>
        <dbReference type="ARBA" id="ARBA00022777"/>
    </source>
</evidence>
<gene>
    <name evidence="4" type="ORF">TPC1_10306</name>
</gene>
<proteinExistence type="inferred from homology"/>
<reference evidence="4" key="1">
    <citation type="submission" date="2015-07" db="EMBL/GenBank/DDBJ databases">
        <title>Adaptation to a free-living lifestyle via gene acquisitions in the diplomonad Trepomonas sp. PC1.</title>
        <authorList>
            <person name="Xu F."/>
            <person name="Jerlstrom-Hultqvist J."/>
            <person name="Kolisko M."/>
            <person name="Simpson A.G.B."/>
            <person name="Roger A.J."/>
            <person name="Svard S.G."/>
            <person name="Andersson J.O."/>
        </authorList>
    </citation>
    <scope>NUCLEOTIDE SEQUENCE</scope>
    <source>
        <strain evidence="4">PC1</strain>
    </source>
</reference>
<organism evidence="4">
    <name type="scientific">Trepomonas sp. PC1</name>
    <dbReference type="NCBI Taxonomy" id="1076344"/>
    <lineage>
        <taxon>Eukaryota</taxon>
        <taxon>Metamonada</taxon>
        <taxon>Diplomonadida</taxon>
        <taxon>Hexamitidae</taxon>
        <taxon>Hexamitinae</taxon>
        <taxon>Trepomonas</taxon>
    </lineage>
</organism>
<dbReference type="PIRSF" id="PIRSF006078">
    <property type="entry name" value="GlxK"/>
    <property type="match status" value="1"/>
</dbReference>
<feature type="non-terminal residue" evidence="4">
    <location>
        <position position="1"/>
    </location>
</feature>
<dbReference type="PANTHER" id="PTHR21599">
    <property type="entry name" value="GLYCERATE KINASE"/>
    <property type="match status" value="1"/>
</dbReference>
<evidence type="ECO:0000313" key="4">
    <source>
        <dbReference type="EMBL" id="JAP96377.1"/>
    </source>
</evidence>
<dbReference type="GO" id="GO:0008887">
    <property type="term" value="F:glycerate kinase activity"/>
    <property type="evidence" value="ECO:0007669"/>
    <property type="project" value="InterPro"/>
</dbReference>
<dbReference type="Gene3D" id="3.40.50.10350">
    <property type="entry name" value="Glycerate kinase, domain 1"/>
    <property type="match status" value="1"/>
</dbReference>
<dbReference type="Gene3D" id="3.90.1510.10">
    <property type="entry name" value="Glycerate kinase, domain 2"/>
    <property type="match status" value="1"/>
</dbReference>
<dbReference type="NCBIfam" id="TIGR00045">
    <property type="entry name" value="glycerate kinase"/>
    <property type="match status" value="1"/>
</dbReference>
<evidence type="ECO:0000256" key="2">
    <source>
        <dbReference type="ARBA" id="ARBA00022679"/>
    </source>
</evidence>
<dbReference type="GO" id="GO:0031388">
    <property type="term" value="P:organic acid phosphorylation"/>
    <property type="evidence" value="ECO:0007669"/>
    <property type="project" value="InterPro"/>
</dbReference>
<dbReference type="PANTHER" id="PTHR21599:SF0">
    <property type="entry name" value="GLYCERATE KINASE"/>
    <property type="match status" value="1"/>
</dbReference>
<keyword evidence="2" id="KW-0808">Transferase</keyword>
<keyword evidence="3 4" id="KW-0418">Kinase</keyword>
<sequence>IDSFKDSASQEEINAEILKRLNKYSHIQPLFFKMADGGEGTMESLCDKFIEIDVVDPIFRPIKQRLGFFQDYVVVEMAQASGLQLLQPQERNPMHTSTYGFGQAIKEALKISKKLILTVGGSATCDCGLGMLEALGATFYKNNSQIQRVTPDKLLQFDKIDLKQLQAVQFDEIIVLSDVQNLLTGKDGSAYVYAPQKGASQQEVEILDSFLNRVQNYFEYPENPADGAAGGIIYTLRNLLQAKVVSGASFVLQQQNFIESTKDCKVLITGEGSFDGQTKCGKAVSQVCSLFNGKKVGIFGSIKDDWRGVLNSAFCVQKGCYSLQEGISRALECIGDTVEAIVGLL</sequence>
<comment type="similarity">
    <text evidence="1">Belongs to the glycerate kinase type-1 family.</text>
</comment>
<accession>A0A146KIX0</accession>
<name>A0A146KIX0_9EUKA</name>
<dbReference type="InterPro" id="IPR004381">
    <property type="entry name" value="Glycerate_kinase"/>
</dbReference>
<dbReference type="AlphaFoldDB" id="A0A146KIX0"/>
<protein>
    <submittedName>
        <fullName evidence="4">Glycerate kinase</fullName>
    </submittedName>
</protein>
<dbReference type="EMBL" id="GDID01000229">
    <property type="protein sequence ID" value="JAP96377.1"/>
    <property type="molecule type" value="Transcribed_RNA"/>
</dbReference>
<dbReference type="SUPFAM" id="SSF110738">
    <property type="entry name" value="Glycerate kinase I"/>
    <property type="match status" value="1"/>
</dbReference>
<dbReference type="InterPro" id="IPR018197">
    <property type="entry name" value="Glycerate_kinase_RE-like"/>
</dbReference>
<evidence type="ECO:0000256" key="1">
    <source>
        <dbReference type="ARBA" id="ARBA00006284"/>
    </source>
</evidence>
<dbReference type="Pfam" id="PF02595">
    <property type="entry name" value="Gly_kinase"/>
    <property type="match status" value="1"/>
</dbReference>
<dbReference type="InterPro" id="IPR036129">
    <property type="entry name" value="Glycerate_kinase_sf"/>
</dbReference>